<evidence type="ECO:0000256" key="11">
    <source>
        <dbReference type="ARBA" id="ARBA00023306"/>
    </source>
</evidence>
<evidence type="ECO:0000256" key="5">
    <source>
        <dbReference type="ARBA" id="ARBA00022833"/>
    </source>
</evidence>
<dbReference type="PANTHER" id="PTHR46600:SF1">
    <property type="entry name" value="THAP DOMAIN-CONTAINING PROTEIN 1"/>
    <property type="match status" value="1"/>
</dbReference>
<evidence type="ECO:0000259" key="13">
    <source>
        <dbReference type="SMART" id="SM00692"/>
    </source>
</evidence>
<feature type="compositionally biased region" description="Basic and acidic residues" evidence="12">
    <location>
        <begin position="137"/>
        <end position="148"/>
    </location>
</feature>
<dbReference type="SUPFAM" id="SSF57716">
    <property type="entry name" value="Glucocorticoid receptor-like (DNA-binding domain)"/>
    <property type="match status" value="1"/>
</dbReference>
<feature type="non-terminal residue" evidence="15">
    <location>
        <position position="242"/>
    </location>
</feature>
<dbReference type="OrthoDB" id="6577442at2759"/>
<dbReference type="InterPro" id="IPR038441">
    <property type="entry name" value="THAP_Znf_sf"/>
</dbReference>
<keyword evidence="11" id="KW-0131">Cell cycle</keyword>
<organism evidence="15 16">
    <name type="scientific">Brenthis ino</name>
    <name type="common">lesser marbled fritillary</name>
    <dbReference type="NCBI Taxonomy" id="405034"/>
    <lineage>
        <taxon>Eukaryota</taxon>
        <taxon>Metazoa</taxon>
        <taxon>Ecdysozoa</taxon>
        <taxon>Arthropoda</taxon>
        <taxon>Hexapoda</taxon>
        <taxon>Insecta</taxon>
        <taxon>Pterygota</taxon>
        <taxon>Neoptera</taxon>
        <taxon>Endopterygota</taxon>
        <taxon>Lepidoptera</taxon>
        <taxon>Glossata</taxon>
        <taxon>Ditrysia</taxon>
        <taxon>Papilionoidea</taxon>
        <taxon>Nymphalidae</taxon>
        <taxon>Heliconiinae</taxon>
        <taxon>Argynnini</taxon>
        <taxon>Brenthis</taxon>
    </lineage>
</organism>
<dbReference type="AlphaFoldDB" id="A0A8J9UHZ9"/>
<evidence type="ECO:0000256" key="1">
    <source>
        <dbReference type="ARBA" id="ARBA00004642"/>
    </source>
</evidence>
<dbReference type="EMBL" id="OV170222">
    <property type="protein sequence ID" value="CAH0720588.1"/>
    <property type="molecule type" value="Genomic_DNA"/>
</dbReference>
<keyword evidence="8" id="KW-0238">DNA-binding</keyword>
<gene>
    <name evidence="15" type="ORF">BINO364_LOCUS6801</name>
</gene>
<keyword evidence="5" id="KW-0862">Zinc</keyword>
<dbReference type="Gene3D" id="6.20.210.20">
    <property type="entry name" value="THAP domain"/>
    <property type="match status" value="1"/>
</dbReference>
<keyword evidence="3" id="KW-0479">Metal-binding</keyword>
<evidence type="ECO:0000256" key="12">
    <source>
        <dbReference type="SAM" id="MobiDB-lite"/>
    </source>
</evidence>
<comment type="similarity">
    <text evidence="2">Belongs to the THAP1 family.</text>
</comment>
<keyword evidence="7" id="KW-0175">Coiled coil</keyword>
<proteinExistence type="inferred from homology"/>
<evidence type="ECO:0000313" key="16">
    <source>
        <dbReference type="Proteomes" id="UP000838878"/>
    </source>
</evidence>
<accession>A0A8J9UHZ9</accession>
<keyword evidence="10" id="KW-0539">Nucleus</keyword>
<dbReference type="InterPro" id="IPR006612">
    <property type="entry name" value="THAP_Znf"/>
</dbReference>
<comment type="subcellular location">
    <subcellularLocation>
        <location evidence="1">Nucleus</location>
        <location evidence="1">Nucleoplasm</location>
    </subcellularLocation>
</comment>
<reference evidence="15" key="1">
    <citation type="submission" date="2021-12" db="EMBL/GenBank/DDBJ databases">
        <authorList>
            <person name="Martin H S."/>
        </authorList>
    </citation>
    <scope>NUCLEOTIDE SEQUENCE</scope>
</reference>
<dbReference type="SMART" id="SM00980">
    <property type="entry name" value="THAP"/>
    <property type="match status" value="1"/>
</dbReference>
<keyword evidence="16" id="KW-1185">Reference proteome</keyword>
<protein>
    <recommendedName>
        <fullName evidence="13 14">THAP-type domain-containing protein</fullName>
    </recommendedName>
</protein>
<evidence type="ECO:0000256" key="6">
    <source>
        <dbReference type="ARBA" id="ARBA00023015"/>
    </source>
</evidence>
<evidence type="ECO:0000256" key="8">
    <source>
        <dbReference type="ARBA" id="ARBA00023125"/>
    </source>
</evidence>
<evidence type="ECO:0000259" key="14">
    <source>
        <dbReference type="SMART" id="SM00980"/>
    </source>
</evidence>
<evidence type="ECO:0000313" key="15">
    <source>
        <dbReference type="EMBL" id="CAH0720588.1"/>
    </source>
</evidence>
<feature type="domain" description="THAP-type" evidence="13">
    <location>
        <begin position="41"/>
        <end position="104"/>
    </location>
</feature>
<dbReference type="SMART" id="SM00692">
    <property type="entry name" value="DM3"/>
    <property type="match status" value="1"/>
</dbReference>
<name>A0A8J9UHZ9_9NEOP</name>
<dbReference type="GO" id="GO:0043565">
    <property type="term" value="F:sequence-specific DNA binding"/>
    <property type="evidence" value="ECO:0007669"/>
    <property type="project" value="InterPro"/>
</dbReference>
<dbReference type="GO" id="GO:0008270">
    <property type="term" value="F:zinc ion binding"/>
    <property type="evidence" value="ECO:0007669"/>
    <property type="project" value="UniProtKB-KW"/>
</dbReference>
<feature type="region of interest" description="Disordered" evidence="12">
    <location>
        <begin position="137"/>
        <end position="164"/>
    </location>
</feature>
<sequence length="242" mass="27750">MTTRLAQFIRDLVVSRNYQRYQSLSTRGVIRARQTDRHLGTQWFPKDPDIKDKWIFATGKTNWFPTKYSRICSVHFTNEQFNSSTKRRTLIKSAVPTVDIWRLITATDNLQPTLTPSTSKCEFPEIVDAIHEVTIKPDPDALEQEDHNNSGGEDTDMNSSSMFGGKTDTNDIVPILREMSSYLQKMANKQEDSFESFGKYVAATLRNMPERNSMELQLQIVNLLIADQYKNKPPTNYAGEKS</sequence>
<dbReference type="GO" id="GO:0005654">
    <property type="term" value="C:nucleoplasm"/>
    <property type="evidence" value="ECO:0007669"/>
    <property type="project" value="UniProtKB-SubCell"/>
</dbReference>
<feature type="compositionally biased region" description="Polar residues" evidence="12">
    <location>
        <begin position="149"/>
        <end position="162"/>
    </location>
</feature>
<dbReference type="Proteomes" id="UP000838878">
    <property type="component" value="Chromosome 2"/>
</dbReference>
<dbReference type="InterPro" id="IPR026516">
    <property type="entry name" value="THAP1/10"/>
</dbReference>
<dbReference type="Pfam" id="PF05485">
    <property type="entry name" value="THAP"/>
    <property type="match status" value="1"/>
</dbReference>
<dbReference type="PANTHER" id="PTHR46600">
    <property type="entry name" value="THAP DOMAIN-CONTAINING"/>
    <property type="match status" value="1"/>
</dbReference>
<evidence type="ECO:0000256" key="2">
    <source>
        <dbReference type="ARBA" id="ARBA00006177"/>
    </source>
</evidence>
<evidence type="ECO:0000256" key="4">
    <source>
        <dbReference type="ARBA" id="ARBA00022771"/>
    </source>
</evidence>
<evidence type="ECO:0000256" key="7">
    <source>
        <dbReference type="ARBA" id="ARBA00023054"/>
    </source>
</evidence>
<feature type="domain" description="THAP-type" evidence="14">
    <location>
        <begin position="22"/>
        <end position="105"/>
    </location>
</feature>
<evidence type="ECO:0000256" key="9">
    <source>
        <dbReference type="ARBA" id="ARBA00023163"/>
    </source>
</evidence>
<keyword evidence="4" id="KW-0863">Zinc-finger</keyword>
<evidence type="ECO:0000256" key="3">
    <source>
        <dbReference type="ARBA" id="ARBA00022723"/>
    </source>
</evidence>
<keyword evidence="9" id="KW-0804">Transcription</keyword>
<evidence type="ECO:0000256" key="10">
    <source>
        <dbReference type="ARBA" id="ARBA00023242"/>
    </source>
</evidence>
<keyword evidence="6" id="KW-0805">Transcription regulation</keyword>